<dbReference type="Pfam" id="PF02518">
    <property type="entry name" value="HATPase_c"/>
    <property type="match status" value="1"/>
</dbReference>
<feature type="domain" description="Histidine kinase/HSP90-like ATPase" evidence="7">
    <location>
        <begin position="279"/>
        <end position="324"/>
    </location>
</feature>
<evidence type="ECO:0000313" key="9">
    <source>
        <dbReference type="EMBL" id="MBM7635436.1"/>
    </source>
</evidence>
<evidence type="ECO:0000256" key="1">
    <source>
        <dbReference type="ARBA" id="ARBA00000085"/>
    </source>
</evidence>
<evidence type="ECO:0000256" key="4">
    <source>
        <dbReference type="ARBA" id="ARBA00022777"/>
    </source>
</evidence>
<dbReference type="GO" id="GO:0004673">
    <property type="term" value="F:protein histidine kinase activity"/>
    <property type="evidence" value="ECO:0007669"/>
    <property type="project" value="UniProtKB-EC"/>
</dbReference>
<reference evidence="9 10" key="1">
    <citation type="submission" date="2021-01" db="EMBL/GenBank/DDBJ databases">
        <title>Genomic Encyclopedia of Type Strains, Phase IV (KMG-IV): sequencing the most valuable type-strain genomes for metagenomic binning, comparative biology and taxonomic classification.</title>
        <authorList>
            <person name="Goeker M."/>
        </authorList>
    </citation>
    <scope>NUCLEOTIDE SEQUENCE [LARGE SCALE GENOMIC DNA]</scope>
    <source>
        <strain evidence="9 10">DSM 27513</strain>
    </source>
</reference>
<evidence type="ECO:0000256" key="2">
    <source>
        <dbReference type="ARBA" id="ARBA00012438"/>
    </source>
</evidence>
<feature type="domain" description="Signal transduction histidine kinase subgroup 3 dimerisation and phosphoacceptor" evidence="8">
    <location>
        <begin position="176"/>
        <end position="240"/>
    </location>
</feature>
<feature type="transmembrane region" description="Helical" evidence="6">
    <location>
        <begin position="39"/>
        <end position="57"/>
    </location>
</feature>
<dbReference type="Gene3D" id="3.30.565.10">
    <property type="entry name" value="Histidine kinase-like ATPase, C-terminal domain"/>
    <property type="match status" value="1"/>
</dbReference>
<evidence type="ECO:0000313" key="10">
    <source>
        <dbReference type="Proteomes" id="UP000809081"/>
    </source>
</evidence>
<sequence length="365" mass="42807">MISYIKKIKWEHPLYYMPLIFMVFPFTGPFYFQYPLWTLLPSSLFLVSYLYIIHARVTWLTNVVWTYLLAYIVFMTLAVNGGMMWFFFYTVNLLVYRFEDTIRSYRYLSFLFANFLITLLTLIWGADFGSRIMAILLPLINFTLVFYWTRERERDKQEKVIFQQHQTINLLAAENERNRIGRDLHDSLGHTFAMMTLKTELALKQLEKENLTAVQKELQEINHISRQSMQEVRSIVSNLKYRSFSEELRILEDMFSQSAIDLTIDNHLDSQTLSPVLQSSLVMIVRELTNNIIKHSQAKSARLTVWRDKGVHVSMTDDGCGFKDLTGQELYSIKERLQLVKGEVSVTSLKNPTPIEVVLSEGVRE</sequence>
<dbReference type="InterPro" id="IPR011712">
    <property type="entry name" value="Sig_transdc_His_kin_sub3_dim/P"/>
</dbReference>
<organism evidence="9 10">
    <name type="scientific">Streptococcus saliviloxodontae</name>
    <dbReference type="NCBI Taxonomy" id="1349416"/>
    <lineage>
        <taxon>Bacteria</taxon>
        <taxon>Bacillati</taxon>
        <taxon>Bacillota</taxon>
        <taxon>Bacilli</taxon>
        <taxon>Lactobacillales</taxon>
        <taxon>Streptococcaceae</taxon>
        <taxon>Streptococcus</taxon>
    </lineage>
</organism>
<dbReference type="PANTHER" id="PTHR24421">
    <property type="entry name" value="NITRATE/NITRITE SENSOR PROTEIN NARX-RELATED"/>
    <property type="match status" value="1"/>
</dbReference>
<dbReference type="Pfam" id="PF07730">
    <property type="entry name" value="HisKA_3"/>
    <property type="match status" value="1"/>
</dbReference>
<feature type="transmembrane region" description="Helical" evidence="6">
    <location>
        <begin position="132"/>
        <end position="149"/>
    </location>
</feature>
<dbReference type="CDD" id="cd16917">
    <property type="entry name" value="HATPase_UhpB-NarQ-NarX-like"/>
    <property type="match status" value="1"/>
</dbReference>
<evidence type="ECO:0000259" key="8">
    <source>
        <dbReference type="Pfam" id="PF07730"/>
    </source>
</evidence>
<evidence type="ECO:0000256" key="6">
    <source>
        <dbReference type="SAM" id="Phobius"/>
    </source>
</evidence>
<dbReference type="PANTHER" id="PTHR24421:SF63">
    <property type="entry name" value="SENSOR HISTIDINE KINASE DESK"/>
    <property type="match status" value="1"/>
</dbReference>
<dbReference type="SUPFAM" id="SSF55874">
    <property type="entry name" value="ATPase domain of HSP90 chaperone/DNA topoisomerase II/histidine kinase"/>
    <property type="match status" value="1"/>
</dbReference>
<accession>A0ABS2PKE5</accession>
<evidence type="ECO:0000259" key="7">
    <source>
        <dbReference type="Pfam" id="PF02518"/>
    </source>
</evidence>
<protein>
    <recommendedName>
        <fullName evidence="2">histidine kinase</fullName>
        <ecNumber evidence="2">2.7.13.3</ecNumber>
    </recommendedName>
</protein>
<dbReference type="RefSeq" id="WP_205016388.1">
    <property type="nucleotide sequence ID" value="NZ_JAFBEI010000003.1"/>
</dbReference>
<keyword evidence="6" id="KW-0472">Membrane</keyword>
<feature type="transmembrane region" description="Helical" evidence="6">
    <location>
        <begin position="107"/>
        <end position="126"/>
    </location>
</feature>
<proteinExistence type="predicted"/>
<dbReference type="EC" id="2.7.13.3" evidence="2"/>
<dbReference type="EMBL" id="JAFBEI010000003">
    <property type="protein sequence ID" value="MBM7635436.1"/>
    <property type="molecule type" value="Genomic_DNA"/>
</dbReference>
<keyword evidence="5" id="KW-0902">Two-component regulatory system</keyword>
<feature type="transmembrane region" description="Helical" evidence="6">
    <location>
        <begin position="69"/>
        <end position="95"/>
    </location>
</feature>
<gene>
    <name evidence="9" type="ORF">JOC31_000228</name>
</gene>
<keyword evidence="3 9" id="KW-0808">Transferase</keyword>
<dbReference type="Proteomes" id="UP000809081">
    <property type="component" value="Unassembled WGS sequence"/>
</dbReference>
<dbReference type="InterPro" id="IPR050482">
    <property type="entry name" value="Sensor_HK_TwoCompSys"/>
</dbReference>
<evidence type="ECO:0000256" key="5">
    <source>
        <dbReference type="ARBA" id="ARBA00023012"/>
    </source>
</evidence>
<comment type="catalytic activity">
    <reaction evidence="1">
        <text>ATP + protein L-histidine = ADP + protein N-phospho-L-histidine.</text>
        <dbReference type="EC" id="2.7.13.3"/>
    </reaction>
</comment>
<feature type="transmembrane region" description="Helical" evidence="6">
    <location>
        <begin position="14"/>
        <end position="32"/>
    </location>
</feature>
<comment type="caution">
    <text evidence="9">The sequence shown here is derived from an EMBL/GenBank/DDBJ whole genome shotgun (WGS) entry which is preliminary data.</text>
</comment>
<dbReference type="Gene3D" id="1.20.5.1930">
    <property type="match status" value="1"/>
</dbReference>
<dbReference type="InterPro" id="IPR003594">
    <property type="entry name" value="HATPase_dom"/>
</dbReference>
<name>A0ABS2PKE5_9STRE</name>
<keyword evidence="4 9" id="KW-0418">Kinase</keyword>
<evidence type="ECO:0000256" key="3">
    <source>
        <dbReference type="ARBA" id="ARBA00022679"/>
    </source>
</evidence>
<keyword evidence="6" id="KW-0812">Transmembrane</keyword>
<keyword evidence="6" id="KW-1133">Transmembrane helix</keyword>
<dbReference type="InterPro" id="IPR036890">
    <property type="entry name" value="HATPase_C_sf"/>
</dbReference>
<keyword evidence="10" id="KW-1185">Reference proteome</keyword>